<organism evidence="2 3">
    <name type="scientific">Podospora appendiculata</name>
    <dbReference type="NCBI Taxonomy" id="314037"/>
    <lineage>
        <taxon>Eukaryota</taxon>
        <taxon>Fungi</taxon>
        <taxon>Dikarya</taxon>
        <taxon>Ascomycota</taxon>
        <taxon>Pezizomycotina</taxon>
        <taxon>Sordariomycetes</taxon>
        <taxon>Sordariomycetidae</taxon>
        <taxon>Sordariales</taxon>
        <taxon>Podosporaceae</taxon>
        <taxon>Podospora</taxon>
    </lineage>
</organism>
<dbReference type="AlphaFoldDB" id="A0AAE0X8P9"/>
<dbReference type="PANTHER" id="PTHR43040">
    <property type="entry name" value="RIBONUCLEASE D"/>
    <property type="match status" value="1"/>
</dbReference>
<keyword evidence="2" id="KW-0378">Hydrolase</keyword>
<dbReference type="InterPro" id="IPR036397">
    <property type="entry name" value="RNaseH_sf"/>
</dbReference>
<dbReference type="InterPro" id="IPR002562">
    <property type="entry name" value="3'-5'_exonuclease_dom"/>
</dbReference>
<sequence length="348" mass="38122">MTIHSTSPTMGRILRTVNLRAPQTRGCVALRGVQHTRPSWEWQPTRPVTPSCRAFQSASVPTNIRNAPVPEVPSSTSGPPDIQQQSLIDDPIASITVSATPSHSVIDNPTDLAAMLDSLHGLETDPPSLYVDLEGINLCRFGSISILQLHAAPLHTTYLIDIHALGHDAFSARGANGLTFKDLLESADIPKVFFDVRNDADGLFNLFQVQLGGVYDLQLMELATRKGSHGGRLNGLSRCIQRDAPMTPDQLVAWQFAKDKGRDLFVPGRGGGWDVFNRRPLAEDIVRYCVQDVQVLPSLWAVYMRNLTPAGMVRVRDESDGRVAWATAVEYRGGGSHMSLVPAGWRTK</sequence>
<accession>A0AAE0X8P9</accession>
<keyword evidence="2" id="KW-0540">Nuclease</keyword>
<proteinExistence type="predicted"/>
<dbReference type="InterPro" id="IPR012337">
    <property type="entry name" value="RNaseH-like_sf"/>
</dbReference>
<dbReference type="SUPFAM" id="SSF53098">
    <property type="entry name" value="Ribonuclease H-like"/>
    <property type="match status" value="1"/>
</dbReference>
<protein>
    <submittedName>
        <fullName evidence="2">Exonuclease</fullName>
    </submittedName>
</protein>
<evidence type="ECO:0000313" key="2">
    <source>
        <dbReference type="EMBL" id="KAK3688047.1"/>
    </source>
</evidence>
<dbReference type="PANTHER" id="PTHR43040:SF1">
    <property type="entry name" value="RIBONUCLEASE D"/>
    <property type="match status" value="1"/>
</dbReference>
<reference evidence="2" key="2">
    <citation type="submission" date="2023-06" db="EMBL/GenBank/DDBJ databases">
        <authorList>
            <consortium name="Lawrence Berkeley National Laboratory"/>
            <person name="Haridas S."/>
            <person name="Hensen N."/>
            <person name="Bonometti L."/>
            <person name="Westerberg I."/>
            <person name="Brannstrom I.O."/>
            <person name="Guillou S."/>
            <person name="Cros-Aarteil S."/>
            <person name="Calhoun S."/>
            <person name="Kuo A."/>
            <person name="Mondo S."/>
            <person name="Pangilinan J."/>
            <person name="Riley R."/>
            <person name="Labutti K."/>
            <person name="Andreopoulos B."/>
            <person name="Lipzen A."/>
            <person name="Chen C."/>
            <person name="Yanf M."/>
            <person name="Daum C."/>
            <person name="Ng V."/>
            <person name="Clum A."/>
            <person name="Steindorff A."/>
            <person name="Ohm R."/>
            <person name="Martin F."/>
            <person name="Silar P."/>
            <person name="Natvig D."/>
            <person name="Lalanne C."/>
            <person name="Gautier V."/>
            <person name="Ament-Velasquez S.L."/>
            <person name="Kruys A."/>
            <person name="Hutchinson M.I."/>
            <person name="Powell A.J."/>
            <person name="Barry K."/>
            <person name="Miller A.N."/>
            <person name="Grigoriev I.V."/>
            <person name="Debuchy R."/>
            <person name="Gladieux P."/>
            <person name="Thoren M.H."/>
            <person name="Johannesson H."/>
        </authorList>
    </citation>
    <scope>NUCLEOTIDE SEQUENCE</scope>
    <source>
        <strain evidence="2">CBS 314.62</strain>
    </source>
</reference>
<keyword evidence="3" id="KW-1185">Reference proteome</keyword>
<dbReference type="EMBL" id="JAULSO010000002">
    <property type="protein sequence ID" value="KAK3688047.1"/>
    <property type="molecule type" value="Genomic_DNA"/>
</dbReference>
<gene>
    <name evidence="2" type="ORF">B0T22DRAFT_458541</name>
</gene>
<dbReference type="GO" id="GO:0006139">
    <property type="term" value="P:nucleobase-containing compound metabolic process"/>
    <property type="evidence" value="ECO:0007669"/>
    <property type="project" value="InterPro"/>
</dbReference>
<feature type="domain" description="3'-5' exonuclease" evidence="1">
    <location>
        <begin position="106"/>
        <end position="300"/>
    </location>
</feature>
<dbReference type="GO" id="GO:0008408">
    <property type="term" value="F:3'-5' exonuclease activity"/>
    <property type="evidence" value="ECO:0007669"/>
    <property type="project" value="InterPro"/>
</dbReference>
<dbReference type="GO" id="GO:0003676">
    <property type="term" value="F:nucleic acid binding"/>
    <property type="evidence" value="ECO:0007669"/>
    <property type="project" value="InterPro"/>
</dbReference>
<dbReference type="Proteomes" id="UP001270362">
    <property type="component" value="Unassembled WGS sequence"/>
</dbReference>
<name>A0AAE0X8P9_9PEZI</name>
<dbReference type="Pfam" id="PF01612">
    <property type="entry name" value="DNA_pol_A_exo1"/>
    <property type="match status" value="1"/>
</dbReference>
<keyword evidence="2" id="KW-0269">Exonuclease</keyword>
<dbReference type="Gene3D" id="3.30.420.10">
    <property type="entry name" value="Ribonuclease H-like superfamily/Ribonuclease H"/>
    <property type="match status" value="1"/>
</dbReference>
<comment type="caution">
    <text evidence="2">The sequence shown here is derived from an EMBL/GenBank/DDBJ whole genome shotgun (WGS) entry which is preliminary data.</text>
</comment>
<evidence type="ECO:0000313" key="3">
    <source>
        <dbReference type="Proteomes" id="UP001270362"/>
    </source>
</evidence>
<evidence type="ECO:0000259" key="1">
    <source>
        <dbReference type="Pfam" id="PF01612"/>
    </source>
</evidence>
<reference evidence="2" key="1">
    <citation type="journal article" date="2023" name="Mol. Phylogenet. Evol.">
        <title>Genome-scale phylogeny and comparative genomics of the fungal order Sordariales.</title>
        <authorList>
            <person name="Hensen N."/>
            <person name="Bonometti L."/>
            <person name="Westerberg I."/>
            <person name="Brannstrom I.O."/>
            <person name="Guillou S."/>
            <person name="Cros-Aarteil S."/>
            <person name="Calhoun S."/>
            <person name="Haridas S."/>
            <person name="Kuo A."/>
            <person name="Mondo S."/>
            <person name="Pangilinan J."/>
            <person name="Riley R."/>
            <person name="LaButti K."/>
            <person name="Andreopoulos B."/>
            <person name="Lipzen A."/>
            <person name="Chen C."/>
            <person name="Yan M."/>
            <person name="Daum C."/>
            <person name="Ng V."/>
            <person name="Clum A."/>
            <person name="Steindorff A."/>
            <person name="Ohm R.A."/>
            <person name="Martin F."/>
            <person name="Silar P."/>
            <person name="Natvig D.O."/>
            <person name="Lalanne C."/>
            <person name="Gautier V."/>
            <person name="Ament-Velasquez S.L."/>
            <person name="Kruys A."/>
            <person name="Hutchinson M.I."/>
            <person name="Powell A.J."/>
            <person name="Barry K."/>
            <person name="Miller A.N."/>
            <person name="Grigoriev I.V."/>
            <person name="Debuchy R."/>
            <person name="Gladieux P."/>
            <person name="Hiltunen Thoren M."/>
            <person name="Johannesson H."/>
        </authorList>
    </citation>
    <scope>NUCLEOTIDE SEQUENCE</scope>
    <source>
        <strain evidence="2">CBS 314.62</strain>
    </source>
</reference>